<reference evidence="1" key="1">
    <citation type="submission" date="2021-05" db="EMBL/GenBank/DDBJ databases">
        <authorList>
            <person name="Scholz U."/>
            <person name="Mascher M."/>
            <person name="Fiebig A."/>
        </authorList>
    </citation>
    <scope>NUCLEOTIDE SEQUENCE [LARGE SCALE GENOMIC DNA]</scope>
</reference>
<keyword evidence="2" id="KW-1185">Reference proteome</keyword>
<dbReference type="Proteomes" id="UP001732700">
    <property type="component" value="Chromosome 1C"/>
</dbReference>
<proteinExistence type="predicted"/>
<sequence length="703" mass="77317">MAALSDEEQDDLPSANLSAGSTKVAERVQLEASISKWAPLEKTRQQVMLKVMVASSSSAGDRLGLDLVVVLDVSGEKLAKMKNAMQFIISKLSPMDRLCIVGTTGANNRLQFMTKDAQAELRGVVDGGLQLQVAGAGGGLETGLQVLAAGGWLQGGPRRTASVLLMSDCKQQPRPRLVETMPNSVVVHTFGFGKDNDLTVLEKIAHKSPGGTFNFVSEEEENLSAPISQILAGLLSVVVQDLKLIMWTERGFRDKVESTIEKVDAGSCYPHRWGSNLQPDSALGVTVSFGDLYSGEDRKVIVDLLTPAVVSGYKKATVIVAQCSYSYSTQKEAFDSPKTFSQDRNIRPNNTLTGLPVPPALKAELLRRRHADMLGEAASTMDYIQARGKLLEAWTACGADEKPNPIKVELELLLNLNKWADLHACLLAAIMSHCRQRFTARGDVMRVRLFDTPLMRMYMVQAHKFGDDPDRQKPPSADEDVEEEEEKEMLVVSGRQPPRGTRFRGIRKESTRSSWRAWMVMVMCMVLAIGAILAGVAMLTVFLLYKPQMPYLVVSDAQLRQLLYNQRDGTIQSLRVSITILAKNNYSKVGASFSSVDISLGFHGADIALLRAKPFMVAQESSIALHYQVVSAGPVLDTARMDESLKVGLVPLDLLSKAHTRWKAGIFVRHTYWTHISCRLTFLYPGNGTVMPIDSHRCHSRSP</sequence>
<evidence type="ECO:0000313" key="2">
    <source>
        <dbReference type="Proteomes" id="UP001732700"/>
    </source>
</evidence>
<organism evidence="1 2">
    <name type="scientific">Avena sativa</name>
    <name type="common">Oat</name>
    <dbReference type="NCBI Taxonomy" id="4498"/>
    <lineage>
        <taxon>Eukaryota</taxon>
        <taxon>Viridiplantae</taxon>
        <taxon>Streptophyta</taxon>
        <taxon>Embryophyta</taxon>
        <taxon>Tracheophyta</taxon>
        <taxon>Spermatophyta</taxon>
        <taxon>Magnoliopsida</taxon>
        <taxon>Liliopsida</taxon>
        <taxon>Poales</taxon>
        <taxon>Poaceae</taxon>
        <taxon>BOP clade</taxon>
        <taxon>Pooideae</taxon>
        <taxon>Poodae</taxon>
        <taxon>Poeae</taxon>
        <taxon>Poeae Chloroplast Group 1 (Aveneae type)</taxon>
        <taxon>Aveninae</taxon>
        <taxon>Avena</taxon>
    </lineage>
</organism>
<evidence type="ECO:0000313" key="1">
    <source>
        <dbReference type="EnsemblPlants" id="AVESA.00010b.r2.1CG0113360.1.CDS"/>
    </source>
</evidence>
<protein>
    <submittedName>
        <fullName evidence="1">Uncharacterized protein</fullName>
    </submittedName>
</protein>
<reference evidence="1" key="2">
    <citation type="submission" date="2025-09" db="UniProtKB">
        <authorList>
            <consortium name="EnsemblPlants"/>
        </authorList>
    </citation>
    <scope>IDENTIFICATION</scope>
</reference>
<dbReference type="EnsemblPlants" id="AVESA.00010b.r2.1CG0113360.1">
    <property type="protein sequence ID" value="AVESA.00010b.r2.1CG0113360.1.CDS"/>
    <property type="gene ID" value="AVESA.00010b.r2.1CG0113360"/>
</dbReference>
<accession>A0ACD5TQZ3</accession>
<name>A0ACD5TQZ3_AVESA</name>